<proteinExistence type="predicted"/>
<accession>A0A5N6TZI2</accession>
<sequence length="116" mass="12971">MPGRSSLRDISACGNLLNSMNTWRLATSVAIHVMSGDYQEATFTYIINTIEEQYSMYPSSDDESIKQQLRGFLMRCAELKVTLIRQKQLFSFHYSPPGTESMSQSMNFGGADGDPA</sequence>
<keyword evidence="3" id="KW-1185">Reference proteome</keyword>
<name>A0A5N6TZI2_ASPAV</name>
<evidence type="ECO:0000313" key="3">
    <source>
        <dbReference type="Proteomes" id="UP000325780"/>
    </source>
</evidence>
<feature type="region of interest" description="Disordered" evidence="1">
    <location>
        <begin position="97"/>
        <end position="116"/>
    </location>
</feature>
<dbReference type="OrthoDB" id="4501024at2759"/>
<protein>
    <submittedName>
        <fullName evidence="2">Uncharacterized protein</fullName>
    </submittedName>
</protein>
<gene>
    <name evidence="2" type="ORF">BDV25DRAFT_138607</name>
</gene>
<organism evidence="2 3">
    <name type="scientific">Aspergillus avenaceus</name>
    <dbReference type="NCBI Taxonomy" id="36643"/>
    <lineage>
        <taxon>Eukaryota</taxon>
        <taxon>Fungi</taxon>
        <taxon>Dikarya</taxon>
        <taxon>Ascomycota</taxon>
        <taxon>Pezizomycotina</taxon>
        <taxon>Eurotiomycetes</taxon>
        <taxon>Eurotiomycetidae</taxon>
        <taxon>Eurotiales</taxon>
        <taxon>Aspergillaceae</taxon>
        <taxon>Aspergillus</taxon>
        <taxon>Aspergillus subgen. Circumdati</taxon>
    </lineage>
</organism>
<feature type="compositionally biased region" description="Polar residues" evidence="1">
    <location>
        <begin position="98"/>
        <end position="107"/>
    </location>
</feature>
<dbReference type="AlphaFoldDB" id="A0A5N6TZI2"/>
<evidence type="ECO:0000256" key="1">
    <source>
        <dbReference type="SAM" id="MobiDB-lite"/>
    </source>
</evidence>
<dbReference type="Proteomes" id="UP000325780">
    <property type="component" value="Unassembled WGS sequence"/>
</dbReference>
<evidence type="ECO:0000313" key="2">
    <source>
        <dbReference type="EMBL" id="KAE8151684.1"/>
    </source>
</evidence>
<reference evidence="2 3" key="1">
    <citation type="submission" date="2019-04" db="EMBL/GenBank/DDBJ databases">
        <title>Friends and foes A comparative genomics study of 23 Aspergillus species from section Flavi.</title>
        <authorList>
            <consortium name="DOE Joint Genome Institute"/>
            <person name="Kjaerbolling I."/>
            <person name="Vesth T."/>
            <person name="Frisvad J.C."/>
            <person name="Nybo J.L."/>
            <person name="Theobald S."/>
            <person name="Kildgaard S."/>
            <person name="Isbrandt T."/>
            <person name="Kuo A."/>
            <person name="Sato A."/>
            <person name="Lyhne E.K."/>
            <person name="Kogle M.E."/>
            <person name="Wiebenga A."/>
            <person name="Kun R.S."/>
            <person name="Lubbers R.J."/>
            <person name="Makela M.R."/>
            <person name="Barry K."/>
            <person name="Chovatia M."/>
            <person name="Clum A."/>
            <person name="Daum C."/>
            <person name="Haridas S."/>
            <person name="He G."/>
            <person name="LaButti K."/>
            <person name="Lipzen A."/>
            <person name="Mondo S."/>
            <person name="Riley R."/>
            <person name="Salamov A."/>
            <person name="Simmons B.A."/>
            <person name="Magnuson J.K."/>
            <person name="Henrissat B."/>
            <person name="Mortensen U.H."/>
            <person name="Larsen T.O."/>
            <person name="Devries R.P."/>
            <person name="Grigoriev I.V."/>
            <person name="Machida M."/>
            <person name="Baker S.E."/>
            <person name="Andersen M.R."/>
        </authorList>
    </citation>
    <scope>NUCLEOTIDE SEQUENCE [LARGE SCALE GENOMIC DNA]</scope>
    <source>
        <strain evidence="2 3">IBT 18842</strain>
    </source>
</reference>
<dbReference type="EMBL" id="ML742066">
    <property type="protein sequence ID" value="KAE8151684.1"/>
    <property type="molecule type" value="Genomic_DNA"/>
</dbReference>